<dbReference type="EMBL" id="JADIMA010000030">
    <property type="protein sequence ID" value="MBO8472564.1"/>
    <property type="molecule type" value="Genomic_DNA"/>
</dbReference>
<name>A0A9D9NGB8_9BACT</name>
<dbReference type="Proteomes" id="UP000823604">
    <property type="component" value="Unassembled WGS sequence"/>
</dbReference>
<feature type="signal peptide" evidence="1">
    <location>
        <begin position="1"/>
        <end position="24"/>
    </location>
</feature>
<reference evidence="2" key="2">
    <citation type="journal article" date="2021" name="PeerJ">
        <title>Extensive microbial diversity within the chicken gut microbiome revealed by metagenomics and culture.</title>
        <authorList>
            <person name="Gilroy R."/>
            <person name="Ravi A."/>
            <person name="Getino M."/>
            <person name="Pursley I."/>
            <person name="Horton D.L."/>
            <person name="Alikhan N.F."/>
            <person name="Baker D."/>
            <person name="Gharbi K."/>
            <person name="Hall N."/>
            <person name="Watson M."/>
            <person name="Adriaenssens E.M."/>
            <person name="Foster-Nyarko E."/>
            <person name="Jarju S."/>
            <person name="Secka A."/>
            <person name="Antonio M."/>
            <person name="Oren A."/>
            <person name="Chaudhuri R.R."/>
            <person name="La Ragione R."/>
            <person name="Hildebrand F."/>
            <person name="Pallen M.J."/>
        </authorList>
    </citation>
    <scope>NUCLEOTIDE SEQUENCE</scope>
    <source>
        <strain evidence="2">B1-8020</strain>
    </source>
</reference>
<reference evidence="2" key="1">
    <citation type="submission" date="2020-10" db="EMBL/GenBank/DDBJ databases">
        <authorList>
            <person name="Gilroy R."/>
        </authorList>
    </citation>
    <scope>NUCLEOTIDE SEQUENCE</scope>
    <source>
        <strain evidence="2">B1-8020</strain>
    </source>
</reference>
<evidence type="ECO:0000313" key="2">
    <source>
        <dbReference type="EMBL" id="MBO8472564.1"/>
    </source>
</evidence>
<protein>
    <recommendedName>
        <fullName evidence="4">Clostripain family protein</fullName>
    </recommendedName>
</protein>
<evidence type="ECO:0000256" key="1">
    <source>
        <dbReference type="SAM" id="SignalP"/>
    </source>
</evidence>
<dbReference type="Pfam" id="PF03415">
    <property type="entry name" value="Peptidase_C11"/>
    <property type="match status" value="2"/>
</dbReference>
<accession>A0A9D9NGB8</accession>
<keyword evidence="1" id="KW-0732">Signal</keyword>
<sequence length="416" mass="46673">MRKFFILFAAIAAFSMLFSCNENGPDGPVPDPGEDRVVIIYFSAANSLSRYAEDNYMSMREGTYLPALGGNEHLLVFFHNRDVAPVLIEMSRDPEGNVVEKEICSFKDMQVSASAESVEKVLTYVKERYVSESYGLILWSHSTGWLPEHYYTEGAPSGYDNPADAPAEPSSHVDVYGDAIVKMAVPEVSPASFGQDEETEQEIDIKELSSAIPMHLDFLIFDSCLMGCVEVAYQFRDVADIFCASPTEILANGFPYSHIVEPLFWSDLNAGVKEVADLYFYYYSESGSPYATISVVDCSRLESLASACKAIYDENREKVGGLDMGSIQPFFRLNKHWFYDLGSFVDALEPSDELVEDFRKAMSDAVVFKEHTDTFISIEITEYSGLSTYVQNPEEPYLDDYYRTLDWNIATGMVAE</sequence>
<evidence type="ECO:0008006" key="4">
    <source>
        <dbReference type="Google" id="ProtNLM"/>
    </source>
</evidence>
<comment type="caution">
    <text evidence="2">The sequence shown here is derived from an EMBL/GenBank/DDBJ whole genome shotgun (WGS) entry which is preliminary data.</text>
</comment>
<dbReference type="PANTHER" id="PTHR37835:SF1">
    <property type="entry name" value="ALPHA-CLOSTRIPAIN"/>
    <property type="match status" value="1"/>
</dbReference>
<dbReference type="InterPro" id="IPR005077">
    <property type="entry name" value="Peptidase_C11"/>
</dbReference>
<feature type="chain" id="PRO_5038493928" description="Clostripain family protein" evidence="1">
    <location>
        <begin position="25"/>
        <end position="416"/>
    </location>
</feature>
<dbReference type="PANTHER" id="PTHR37835">
    <property type="entry name" value="ALPHA-CLOSTRIPAIN"/>
    <property type="match status" value="1"/>
</dbReference>
<proteinExistence type="predicted"/>
<evidence type="ECO:0000313" key="3">
    <source>
        <dbReference type="Proteomes" id="UP000823604"/>
    </source>
</evidence>
<dbReference type="PROSITE" id="PS51257">
    <property type="entry name" value="PROKAR_LIPOPROTEIN"/>
    <property type="match status" value="1"/>
</dbReference>
<dbReference type="Gene3D" id="3.40.50.11970">
    <property type="match status" value="1"/>
</dbReference>
<dbReference type="AlphaFoldDB" id="A0A9D9NGB8"/>
<gene>
    <name evidence="2" type="ORF">IAB81_02910</name>
</gene>
<organism evidence="2 3">
    <name type="scientific">Candidatus Merdivivens pullicola</name>
    <dbReference type="NCBI Taxonomy" id="2840872"/>
    <lineage>
        <taxon>Bacteria</taxon>
        <taxon>Pseudomonadati</taxon>
        <taxon>Bacteroidota</taxon>
        <taxon>Bacteroidia</taxon>
        <taxon>Bacteroidales</taxon>
        <taxon>Muribaculaceae</taxon>
        <taxon>Muribaculaceae incertae sedis</taxon>
        <taxon>Candidatus Merdivivens</taxon>
    </lineage>
</organism>